<evidence type="ECO:0000256" key="4">
    <source>
        <dbReference type="ARBA" id="ARBA00023136"/>
    </source>
</evidence>
<protein>
    <submittedName>
        <fullName evidence="6">APC family permease</fullName>
    </submittedName>
</protein>
<dbReference type="InterPro" id="IPR002293">
    <property type="entry name" value="AA/rel_permease1"/>
</dbReference>
<feature type="transmembrane region" description="Helical" evidence="5">
    <location>
        <begin position="216"/>
        <end position="236"/>
    </location>
</feature>
<dbReference type="RefSeq" id="WP_263333196.1">
    <property type="nucleotide sequence ID" value="NZ_JAGSYH010000001.1"/>
</dbReference>
<keyword evidence="7" id="KW-1185">Reference proteome</keyword>
<dbReference type="Pfam" id="PF13520">
    <property type="entry name" value="AA_permease_2"/>
    <property type="match status" value="1"/>
</dbReference>
<accession>A0ABW1EL50</accession>
<feature type="transmembrane region" description="Helical" evidence="5">
    <location>
        <begin position="110"/>
        <end position="136"/>
    </location>
</feature>
<gene>
    <name evidence="6" type="ORF">ACFPT7_19325</name>
</gene>
<evidence type="ECO:0000256" key="5">
    <source>
        <dbReference type="SAM" id="Phobius"/>
    </source>
</evidence>
<evidence type="ECO:0000313" key="6">
    <source>
        <dbReference type="EMBL" id="MFC5864467.1"/>
    </source>
</evidence>
<keyword evidence="2 5" id="KW-0812">Transmembrane</keyword>
<feature type="transmembrane region" description="Helical" evidence="5">
    <location>
        <begin position="355"/>
        <end position="375"/>
    </location>
</feature>
<dbReference type="InterPro" id="IPR053153">
    <property type="entry name" value="APC_K+_Transporter"/>
</dbReference>
<feature type="transmembrane region" description="Helical" evidence="5">
    <location>
        <begin position="381"/>
        <end position="403"/>
    </location>
</feature>
<evidence type="ECO:0000313" key="7">
    <source>
        <dbReference type="Proteomes" id="UP001596091"/>
    </source>
</evidence>
<dbReference type="PANTHER" id="PTHR47704">
    <property type="entry name" value="POTASSIUM TRANSPORTER KIMA"/>
    <property type="match status" value="1"/>
</dbReference>
<evidence type="ECO:0000256" key="1">
    <source>
        <dbReference type="ARBA" id="ARBA00004141"/>
    </source>
</evidence>
<feature type="transmembrane region" description="Helical" evidence="5">
    <location>
        <begin position="440"/>
        <end position="458"/>
    </location>
</feature>
<feature type="transmembrane region" description="Helical" evidence="5">
    <location>
        <begin position="65"/>
        <end position="83"/>
    </location>
</feature>
<comment type="subcellular location">
    <subcellularLocation>
        <location evidence="1">Membrane</location>
        <topology evidence="1">Multi-pass membrane protein</topology>
    </subcellularLocation>
</comment>
<proteinExistence type="predicted"/>
<evidence type="ECO:0000256" key="2">
    <source>
        <dbReference type="ARBA" id="ARBA00022692"/>
    </source>
</evidence>
<feature type="transmembrane region" description="Helical" evidence="5">
    <location>
        <begin position="307"/>
        <end position="328"/>
    </location>
</feature>
<sequence>MKTPGDLLNLLLGRPLATSEERAEHIGSLAGIPIFGLDALSSAAYGPEAALTLLIPLGIMGVKQIIPVSVAVVSLLVIVFFSYRQTIEAYPHGGGSFTVAGENLGDNAGLLAAAALMIDYVLTAAVGISAGVGALISAVPSLQAHTLALCLGILFLLTLVNMRGVHDTGVVFMIPTYLFLGTLLIVIAVGLVQMAIHGGHPTPVTQLPKPAPATEMLTLWLLLKVFSSGCTAMTGVEAVSNGVMAFRDDARKNAKKALTIIIALLGVLLLGIAVLCHAYNVAATDPGGPNYESVLSMLTRAVLGRGWFYYVTIASILLVLSLSANTAFADFPRLTRAIALKNYLPHIFLLRGRRLLYSWGIYILVALTAILLILFDGVTDRLIPLYAIGAFLAFTLSQTGMVLHWLREGGHSGKAVVNGIGAFATGITTLVVLVTKFASGAWITALLIPCMILIMKAVNRHYAKVNRQIDLDTPFAVTETRPPIVVMPIDRWSRVAEKALSFAMSLSCEVRCIHIQPTDSVDQISKDWKKLVEDPFRAAGKDVPKLITRVSPYRYILQPMLDLILQFAQEDEHRRVLVLVPELVVRHWWQNLMHNQRANVLKLILLLRGMQNIVVINIPWYLDREDPLTEEPHLAATQPPA</sequence>
<feature type="transmembrane region" description="Helical" evidence="5">
    <location>
        <begin position="415"/>
        <end position="434"/>
    </location>
</feature>
<dbReference type="Gene3D" id="1.20.1740.10">
    <property type="entry name" value="Amino acid/polyamine transporter I"/>
    <property type="match status" value="1"/>
</dbReference>
<keyword evidence="3 5" id="KW-1133">Transmembrane helix</keyword>
<organism evidence="6 7">
    <name type="scientific">Acidicapsa dinghuensis</name>
    <dbReference type="NCBI Taxonomy" id="2218256"/>
    <lineage>
        <taxon>Bacteria</taxon>
        <taxon>Pseudomonadati</taxon>
        <taxon>Acidobacteriota</taxon>
        <taxon>Terriglobia</taxon>
        <taxon>Terriglobales</taxon>
        <taxon>Acidobacteriaceae</taxon>
        <taxon>Acidicapsa</taxon>
    </lineage>
</organism>
<feature type="transmembrane region" description="Helical" evidence="5">
    <location>
        <begin position="257"/>
        <end position="280"/>
    </location>
</feature>
<keyword evidence="4 5" id="KW-0472">Membrane</keyword>
<feature type="transmembrane region" description="Helical" evidence="5">
    <location>
        <begin position="142"/>
        <end position="160"/>
    </location>
</feature>
<dbReference type="PANTHER" id="PTHR47704:SF1">
    <property type="entry name" value="POTASSIUM TRANSPORTER KIMA"/>
    <property type="match status" value="1"/>
</dbReference>
<dbReference type="Proteomes" id="UP001596091">
    <property type="component" value="Unassembled WGS sequence"/>
</dbReference>
<evidence type="ECO:0000256" key="3">
    <source>
        <dbReference type="ARBA" id="ARBA00022989"/>
    </source>
</evidence>
<comment type="caution">
    <text evidence="6">The sequence shown here is derived from an EMBL/GenBank/DDBJ whole genome shotgun (WGS) entry which is preliminary data.</text>
</comment>
<reference evidence="7" key="1">
    <citation type="journal article" date="2019" name="Int. J. Syst. Evol. Microbiol.">
        <title>The Global Catalogue of Microorganisms (GCM) 10K type strain sequencing project: providing services to taxonomists for standard genome sequencing and annotation.</title>
        <authorList>
            <consortium name="The Broad Institute Genomics Platform"/>
            <consortium name="The Broad Institute Genome Sequencing Center for Infectious Disease"/>
            <person name="Wu L."/>
            <person name="Ma J."/>
        </authorList>
    </citation>
    <scope>NUCLEOTIDE SEQUENCE [LARGE SCALE GENOMIC DNA]</scope>
    <source>
        <strain evidence="7">JCM 4087</strain>
    </source>
</reference>
<dbReference type="EMBL" id="JBHSPH010000010">
    <property type="protein sequence ID" value="MFC5864467.1"/>
    <property type="molecule type" value="Genomic_DNA"/>
</dbReference>
<name>A0ABW1EL50_9BACT</name>
<feature type="transmembrane region" description="Helical" evidence="5">
    <location>
        <begin position="172"/>
        <end position="196"/>
    </location>
</feature>